<accession>A0AAV4TD97</accession>
<dbReference type="Proteomes" id="UP001054837">
    <property type="component" value="Unassembled WGS sequence"/>
</dbReference>
<protein>
    <submittedName>
        <fullName evidence="1">Uncharacterized protein</fullName>
    </submittedName>
</protein>
<keyword evidence="2" id="KW-1185">Reference proteome</keyword>
<comment type="caution">
    <text evidence="1">The sequence shown here is derived from an EMBL/GenBank/DDBJ whole genome shotgun (WGS) entry which is preliminary data.</text>
</comment>
<sequence>MNCLLRTKTFRTGGSREELEASLLQIYSSCLTWALCFSRDRIVFGDDRDEERLESFRELDTSFLEKKKGR</sequence>
<proteinExistence type="predicted"/>
<organism evidence="1 2">
    <name type="scientific">Caerostris darwini</name>
    <dbReference type="NCBI Taxonomy" id="1538125"/>
    <lineage>
        <taxon>Eukaryota</taxon>
        <taxon>Metazoa</taxon>
        <taxon>Ecdysozoa</taxon>
        <taxon>Arthropoda</taxon>
        <taxon>Chelicerata</taxon>
        <taxon>Arachnida</taxon>
        <taxon>Araneae</taxon>
        <taxon>Araneomorphae</taxon>
        <taxon>Entelegynae</taxon>
        <taxon>Araneoidea</taxon>
        <taxon>Araneidae</taxon>
        <taxon>Caerostris</taxon>
    </lineage>
</organism>
<evidence type="ECO:0000313" key="2">
    <source>
        <dbReference type="Proteomes" id="UP001054837"/>
    </source>
</evidence>
<dbReference type="EMBL" id="BPLQ01009371">
    <property type="protein sequence ID" value="GIY43664.1"/>
    <property type="molecule type" value="Genomic_DNA"/>
</dbReference>
<gene>
    <name evidence="1" type="ORF">CDAR_271281</name>
</gene>
<evidence type="ECO:0000313" key="1">
    <source>
        <dbReference type="EMBL" id="GIY43664.1"/>
    </source>
</evidence>
<reference evidence="1 2" key="1">
    <citation type="submission" date="2021-06" db="EMBL/GenBank/DDBJ databases">
        <title>Caerostris darwini draft genome.</title>
        <authorList>
            <person name="Kono N."/>
            <person name="Arakawa K."/>
        </authorList>
    </citation>
    <scope>NUCLEOTIDE SEQUENCE [LARGE SCALE GENOMIC DNA]</scope>
</reference>
<name>A0AAV4TD97_9ARAC</name>
<dbReference type="AlphaFoldDB" id="A0AAV4TD97"/>